<evidence type="ECO:0000313" key="7">
    <source>
        <dbReference type="EMBL" id="KIF53823.1"/>
    </source>
</evidence>
<evidence type="ECO:0000256" key="2">
    <source>
        <dbReference type="ARBA" id="ARBA00022692"/>
    </source>
</evidence>
<protein>
    <submittedName>
        <fullName evidence="7">Membrane protein</fullName>
    </submittedName>
</protein>
<feature type="transmembrane region" description="Helical" evidence="5">
    <location>
        <begin position="400"/>
        <end position="423"/>
    </location>
</feature>
<dbReference type="PATRIC" id="fig|1229493.5.peg.145"/>
<feature type="transmembrane region" description="Helical" evidence="5">
    <location>
        <begin position="429"/>
        <end position="445"/>
    </location>
</feature>
<dbReference type="GO" id="GO:0016020">
    <property type="term" value="C:membrane"/>
    <property type="evidence" value="ECO:0007669"/>
    <property type="project" value="UniProtKB-SubCell"/>
</dbReference>
<comment type="caution">
    <text evidence="7">The sequence shown here is derived from an EMBL/GenBank/DDBJ whole genome shotgun (WGS) entry which is preliminary data.</text>
</comment>
<reference evidence="7 8" key="1">
    <citation type="submission" date="2014-07" db="EMBL/GenBank/DDBJ databases">
        <title>Unique and conserved regions in Vibrio harveyi and related species in comparison with the shrimp pathogen Vibrio harveyi CAIM 1792.</title>
        <authorList>
            <person name="Espinoza-Valles I."/>
            <person name="Vora G."/>
            <person name="Leekitcharoenphon P."/>
            <person name="Ussery D."/>
            <person name="Hoj L."/>
            <person name="Gomez-Gil B."/>
        </authorList>
    </citation>
    <scope>NUCLEOTIDE SEQUENCE [LARGE SCALE GENOMIC DNA]</scope>
    <source>
        <strain evidence="8">CAIM 1854 / LMG 25443</strain>
    </source>
</reference>
<dbReference type="PANTHER" id="PTHR37422:SF23">
    <property type="entry name" value="TEICHURONIC ACID BIOSYNTHESIS PROTEIN TUAE"/>
    <property type="match status" value="1"/>
</dbReference>
<dbReference type="Pfam" id="PF04932">
    <property type="entry name" value="Wzy_C"/>
    <property type="match status" value="1"/>
</dbReference>
<proteinExistence type="predicted"/>
<feature type="transmembrane region" description="Helical" evidence="5">
    <location>
        <begin position="369"/>
        <end position="388"/>
    </location>
</feature>
<organism evidence="7 8">
    <name type="scientific">Vibrio owensii CAIM 1854 = LMG 25443</name>
    <dbReference type="NCBI Taxonomy" id="1229493"/>
    <lineage>
        <taxon>Bacteria</taxon>
        <taxon>Pseudomonadati</taxon>
        <taxon>Pseudomonadota</taxon>
        <taxon>Gammaproteobacteria</taxon>
        <taxon>Vibrionales</taxon>
        <taxon>Vibrionaceae</taxon>
        <taxon>Vibrio</taxon>
    </lineage>
</organism>
<evidence type="ECO:0000256" key="3">
    <source>
        <dbReference type="ARBA" id="ARBA00022989"/>
    </source>
</evidence>
<accession>A0A0C1VV35</accession>
<feature type="transmembrane region" description="Helical" evidence="5">
    <location>
        <begin position="108"/>
        <end position="126"/>
    </location>
</feature>
<dbReference type="Proteomes" id="UP000031586">
    <property type="component" value="Unassembled WGS sequence"/>
</dbReference>
<dbReference type="InterPro" id="IPR007016">
    <property type="entry name" value="O-antigen_ligase-rel_domated"/>
</dbReference>
<feature type="transmembrane region" description="Helical" evidence="5">
    <location>
        <begin position="34"/>
        <end position="64"/>
    </location>
</feature>
<keyword evidence="2 5" id="KW-0812">Transmembrane</keyword>
<feature type="transmembrane region" description="Helical" evidence="5">
    <location>
        <begin position="166"/>
        <end position="188"/>
    </location>
</feature>
<name>A0A0C1VV35_9VIBR</name>
<evidence type="ECO:0000256" key="1">
    <source>
        <dbReference type="ARBA" id="ARBA00004141"/>
    </source>
</evidence>
<feature type="transmembrane region" description="Helical" evidence="5">
    <location>
        <begin position="276"/>
        <end position="295"/>
    </location>
</feature>
<keyword evidence="3 5" id="KW-1133">Transmembrane helix</keyword>
<dbReference type="PANTHER" id="PTHR37422">
    <property type="entry name" value="TEICHURONIC ACID BIOSYNTHESIS PROTEIN TUAE"/>
    <property type="match status" value="1"/>
</dbReference>
<dbReference type="EMBL" id="JPRD01000011">
    <property type="protein sequence ID" value="KIF53823.1"/>
    <property type="molecule type" value="Genomic_DNA"/>
</dbReference>
<evidence type="ECO:0000313" key="8">
    <source>
        <dbReference type="Proteomes" id="UP000031586"/>
    </source>
</evidence>
<evidence type="ECO:0000256" key="5">
    <source>
        <dbReference type="SAM" id="Phobius"/>
    </source>
</evidence>
<feature type="transmembrane region" description="Helical" evidence="5">
    <location>
        <begin position="12"/>
        <end position="28"/>
    </location>
</feature>
<gene>
    <name evidence="7" type="ORF">H735_05405</name>
</gene>
<dbReference type="RefSeq" id="WP_020197384.1">
    <property type="nucleotide sequence ID" value="NZ_BAOH01000117.1"/>
</dbReference>
<keyword evidence="4 5" id="KW-0472">Membrane</keyword>
<feature type="transmembrane region" description="Helical" evidence="5">
    <location>
        <begin position="209"/>
        <end position="225"/>
    </location>
</feature>
<evidence type="ECO:0000259" key="6">
    <source>
        <dbReference type="Pfam" id="PF04932"/>
    </source>
</evidence>
<dbReference type="InterPro" id="IPR051533">
    <property type="entry name" value="WaaL-like"/>
</dbReference>
<dbReference type="AlphaFoldDB" id="A0A0C1VV35"/>
<feature type="domain" description="O-antigen ligase-related" evidence="6">
    <location>
        <begin position="240"/>
        <end position="377"/>
    </location>
</feature>
<feature type="transmembrane region" description="Helical" evidence="5">
    <location>
        <begin position="76"/>
        <end position="96"/>
    </location>
</feature>
<sequence>MNATDVRPTQIIAAITFTVVIALAWLVMPHPILIVAICFAPLAILFVLNQTFWLVTLFVIFSFFRIHEAFPVIYNFKIPLLLSLGALGALSFHLLISRQLSVFWHPSLKWLFIFWALVIIGIVFASARDIAITVFKNTYWKIIVMTLAITWLITTPKQLAQMSKAIIVAGLLVGLVALYNATNGIDIVEGTRVSIGRSFGSVLGDPNDLALVLMFPLAFTVSQLVEKRSSMWLRGFALLTCIILFMSILETQSRGGLLGALSVFAYFAFKHIKSKALVVFLGLVAALILYAVAGISGRASGGAAEAGIDASAMGRLYAWEAAFKMALDNPITGVGLENFYYNYFFYSPHWDGINHAVHSTWFGVLAETGFVGLAVFITLIVSLVKTSLSSISLLTEKSHFTLSVGANAVLSGLIGTIVSGTFLTQGFTWPIYILAALTIVINRIVQTDCQNEKSSPSQIKK</sequence>
<comment type="subcellular location">
    <subcellularLocation>
        <location evidence="1">Membrane</location>
        <topology evidence="1">Multi-pass membrane protein</topology>
    </subcellularLocation>
</comment>
<feature type="transmembrane region" description="Helical" evidence="5">
    <location>
        <begin position="231"/>
        <end position="249"/>
    </location>
</feature>
<evidence type="ECO:0000256" key="4">
    <source>
        <dbReference type="ARBA" id="ARBA00023136"/>
    </source>
</evidence>